<evidence type="ECO:0000256" key="1">
    <source>
        <dbReference type="SAM" id="MobiDB-lite"/>
    </source>
</evidence>
<protein>
    <submittedName>
        <fullName evidence="2">Uncharacterized protein</fullName>
    </submittedName>
</protein>
<dbReference type="EMBL" id="QDGZ01000010">
    <property type="protein sequence ID" value="PVG81068.1"/>
    <property type="molecule type" value="Genomic_DNA"/>
</dbReference>
<organism evidence="2 3">
    <name type="scientific">Nocardioides gansuensis</name>
    <dbReference type="NCBI Taxonomy" id="2138300"/>
    <lineage>
        <taxon>Bacteria</taxon>
        <taxon>Bacillati</taxon>
        <taxon>Actinomycetota</taxon>
        <taxon>Actinomycetes</taxon>
        <taxon>Propionibacteriales</taxon>
        <taxon>Nocardioidaceae</taxon>
        <taxon>Nocardioides</taxon>
    </lineage>
</organism>
<accession>A0A2T8F5T8</accession>
<evidence type="ECO:0000313" key="3">
    <source>
        <dbReference type="Proteomes" id="UP000246018"/>
    </source>
</evidence>
<comment type="caution">
    <text evidence="2">The sequence shown here is derived from an EMBL/GenBank/DDBJ whole genome shotgun (WGS) entry which is preliminary data.</text>
</comment>
<gene>
    <name evidence="2" type="ORF">DDE18_19840</name>
</gene>
<proteinExistence type="predicted"/>
<reference evidence="2 3" key="1">
    <citation type="submission" date="2018-04" db="EMBL/GenBank/DDBJ databases">
        <title>Genome of Nocardioides gansuensis WSJ-1.</title>
        <authorList>
            <person name="Wu S."/>
            <person name="Wang G."/>
        </authorList>
    </citation>
    <scope>NUCLEOTIDE SEQUENCE [LARGE SCALE GENOMIC DNA]</scope>
    <source>
        <strain evidence="2 3">WSJ-1</strain>
    </source>
</reference>
<sequence length="85" mass="9037">MSGAAPFEPYGRGGNDNLSGGNVNDLLDGGRGRDTLNGLLGLLGGAWMRCSCQQASETEVLRILCRHHSTLLHQTEGNPPHPNAR</sequence>
<dbReference type="InterPro" id="IPR011049">
    <property type="entry name" value="Serralysin-like_metalloprot_C"/>
</dbReference>
<dbReference type="Proteomes" id="UP000246018">
    <property type="component" value="Unassembled WGS sequence"/>
</dbReference>
<evidence type="ECO:0000313" key="2">
    <source>
        <dbReference type="EMBL" id="PVG81068.1"/>
    </source>
</evidence>
<keyword evidence="3" id="KW-1185">Reference proteome</keyword>
<name>A0A2T8F5T8_9ACTN</name>
<dbReference type="AlphaFoldDB" id="A0A2T8F5T8"/>
<dbReference type="SUPFAM" id="SSF51120">
    <property type="entry name" value="beta-Roll"/>
    <property type="match status" value="1"/>
</dbReference>
<feature type="region of interest" description="Disordered" evidence="1">
    <location>
        <begin position="1"/>
        <end position="30"/>
    </location>
</feature>